<dbReference type="eggNOG" id="COG3515">
    <property type="taxonomic scope" value="Bacteria"/>
</dbReference>
<accession>A0A246F8Y6</accession>
<dbReference type="AlphaFoldDB" id="A0A246F8Y6"/>
<dbReference type="RefSeq" id="WP_088418982.1">
    <property type="nucleotide sequence ID" value="NZ_NJBA01000005.1"/>
</dbReference>
<dbReference type="Pfam" id="PF06812">
    <property type="entry name" value="ImpA_N"/>
    <property type="match status" value="1"/>
</dbReference>
<dbReference type="NCBIfam" id="TIGR03363">
    <property type="entry name" value="VI_chp_8"/>
    <property type="match status" value="1"/>
</dbReference>
<evidence type="ECO:0000313" key="4">
    <source>
        <dbReference type="Proteomes" id="UP000198145"/>
    </source>
</evidence>
<dbReference type="PANTHER" id="PTHR37951:SF1">
    <property type="entry name" value="TYPE VI SECRETION SYSTEM COMPONENT TSSA1"/>
    <property type="match status" value="1"/>
</dbReference>
<organism evidence="3 4">
    <name type="scientific">Pseudomonas nitroreducens</name>
    <dbReference type="NCBI Taxonomy" id="46680"/>
    <lineage>
        <taxon>Bacteria</taxon>
        <taxon>Pseudomonadati</taxon>
        <taxon>Pseudomonadota</taxon>
        <taxon>Gammaproteobacteria</taxon>
        <taxon>Pseudomonadales</taxon>
        <taxon>Pseudomonadaceae</taxon>
        <taxon>Pseudomonas</taxon>
    </lineage>
</organism>
<dbReference type="PANTHER" id="PTHR37951">
    <property type="entry name" value="CYTOPLASMIC PROTEIN-RELATED"/>
    <property type="match status" value="1"/>
</dbReference>
<dbReference type="InterPro" id="IPR010657">
    <property type="entry name" value="ImpA_N"/>
</dbReference>
<proteinExistence type="predicted"/>
<feature type="domain" description="ImpA N-terminal" evidence="2">
    <location>
        <begin position="11"/>
        <end position="133"/>
    </location>
</feature>
<dbReference type="EMBL" id="NJBA01000005">
    <property type="protein sequence ID" value="OWP50104.1"/>
    <property type="molecule type" value="Genomic_DNA"/>
</dbReference>
<reference evidence="3 4" key="1">
    <citation type="submission" date="2017-06" db="EMBL/GenBank/DDBJ databases">
        <title>Draft genome of Pseudomonas nitroreducens DF05.</title>
        <authorList>
            <person name="Iyer R."/>
        </authorList>
    </citation>
    <scope>NUCLEOTIDE SEQUENCE [LARGE SCALE GENOMIC DNA]</scope>
    <source>
        <strain evidence="3 4">DF05</strain>
    </source>
</reference>
<evidence type="ECO:0000313" key="3">
    <source>
        <dbReference type="EMBL" id="OWP50104.1"/>
    </source>
</evidence>
<feature type="region of interest" description="Disordered" evidence="1">
    <location>
        <begin position="259"/>
        <end position="290"/>
    </location>
</feature>
<dbReference type="Proteomes" id="UP000198145">
    <property type="component" value="Unassembled WGS sequence"/>
</dbReference>
<evidence type="ECO:0000259" key="2">
    <source>
        <dbReference type="Pfam" id="PF06812"/>
    </source>
</evidence>
<sequence length="352" mass="38461">MISDEALQALLQPLPGESPCGESLRHDPVMDRLRELRREEDTELPAGVWKAEPKRADWLALAALAEEVLVQRSKDLTIAGFLGEAWIVSHGPAGLAAALGLLADLCDAFPEQLHPQATDGDQEWRAAPLAWMARRYDELLLTRVPLCSGLPQTTLHGWQELQRRQVQVSDNKVDKVAAENARQEQKRLNESIRSGAVKGWAAILAQLDGAAGHLRRLDAWCDRQLGDAAPSLHRLAASIDAFSNVIQGCKAMAPQELVPTDAADTPPEPESALASSPSSLPPGGAPQSRDEAYRQLSAIAEYLARTEPHSPVPYIIRRAVEWGGMPLSALMDELVHADPEARRVWVMLGVLR</sequence>
<comment type="caution">
    <text evidence="3">The sequence shown here is derived from an EMBL/GenBank/DDBJ whole genome shotgun (WGS) entry which is preliminary data.</text>
</comment>
<dbReference type="InterPro" id="IPR017740">
    <property type="entry name" value="TssA-like"/>
</dbReference>
<protein>
    <submittedName>
        <fullName evidence="3">Type VI secretion protein</fullName>
    </submittedName>
</protein>
<evidence type="ECO:0000256" key="1">
    <source>
        <dbReference type="SAM" id="MobiDB-lite"/>
    </source>
</evidence>
<gene>
    <name evidence="3" type="ORF">CEG18_16870</name>
</gene>
<name>A0A246F8Y6_PSENT</name>